<evidence type="ECO:0000313" key="3">
    <source>
        <dbReference type="Proteomes" id="UP000736335"/>
    </source>
</evidence>
<reference evidence="2" key="2">
    <citation type="submission" date="2020-11" db="EMBL/GenBank/DDBJ databases">
        <authorList>
            <consortium name="DOE Joint Genome Institute"/>
            <person name="Kuo A."/>
            <person name="Miyauchi S."/>
            <person name="Kiss E."/>
            <person name="Drula E."/>
            <person name="Kohler A."/>
            <person name="Sanchez-Garcia M."/>
            <person name="Andreopoulos B."/>
            <person name="Barry K.W."/>
            <person name="Bonito G."/>
            <person name="Buee M."/>
            <person name="Carver A."/>
            <person name="Chen C."/>
            <person name="Cichocki N."/>
            <person name="Clum A."/>
            <person name="Culley D."/>
            <person name="Crous P.W."/>
            <person name="Fauchery L."/>
            <person name="Girlanda M."/>
            <person name="Hayes R."/>
            <person name="Keri Z."/>
            <person name="Labutti K."/>
            <person name="Lipzen A."/>
            <person name="Lombard V."/>
            <person name="Magnuson J."/>
            <person name="Maillard F."/>
            <person name="Morin E."/>
            <person name="Murat C."/>
            <person name="Nolan M."/>
            <person name="Ohm R."/>
            <person name="Pangilinan J."/>
            <person name="Pereira M."/>
            <person name="Perotto S."/>
            <person name="Peter M."/>
            <person name="Riley R."/>
            <person name="Sitrit Y."/>
            <person name="Stielow B."/>
            <person name="Szollosi G."/>
            <person name="Zifcakova L."/>
            <person name="Stursova M."/>
            <person name="Spatafora J.W."/>
            <person name="Tedersoo L."/>
            <person name="Vaario L.-M."/>
            <person name="Yamada A."/>
            <person name="Yan M."/>
            <person name="Wang P."/>
            <person name="Xu J."/>
            <person name="Bruns T."/>
            <person name="Baldrian P."/>
            <person name="Vilgalys R."/>
            <person name="Henrissat B."/>
            <person name="Grigoriev I.V."/>
            <person name="Hibbett D."/>
            <person name="Nagy L.G."/>
            <person name="Martin F.M."/>
        </authorList>
    </citation>
    <scope>NUCLEOTIDE SEQUENCE</scope>
    <source>
        <strain evidence="2">UH-Tt-Lm1</strain>
    </source>
</reference>
<organism evidence="2 3">
    <name type="scientific">Thelephora terrestris</name>
    <dbReference type="NCBI Taxonomy" id="56493"/>
    <lineage>
        <taxon>Eukaryota</taxon>
        <taxon>Fungi</taxon>
        <taxon>Dikarya</taxon>
        <taxon>Basidiomycota</taxon>
        <taxon>Agaricomycotina</taxon>
        <taxon>Agaricomycetes</taxon>
        <taxon>Thelephorales</taxon>
        <taxon>Thelephoraceae</taxon>
        <taxon>Thelephora</taxon>
    </lineage>
</organism>
<feature type="transmembrane region" description="Helical" evidence="1">
    <location>
        <begin position="201"/>
        <end position="227"/>
    </location>
</feature>
<evidence type="ECO:0000256" key="1">
    <source>
        <dbReference type="SAM" id="Phobius"/>
    </source>
</evidence>
<dbReference type="Proteomes" id="UP000736335">
    <property type="component" value="Unassembled WGS sequence"/>
</dbReference>
<comment type="caution">
    <text evidence="2">The sequence shown here is derived from an EMBL/GenBank/DDBJ whole genome shotgun (WGS) entry which is preliminary data.</text>
</comment>
<keyword evidence="3" id="KW-1185">Reference proteome</keyword>
<keyword evidence="1" id="KW-0472">Membrane</keyword>
<sequence length="238" mass="25668">MQSLRQQQFIEVVSHDPRHLTFLPTIFPNIFPHGFVPFQALPDEPNVTIEELINAIAEIYSPQQRQLVFDVVNSDPEGIITRLPLLLQAIRASNAAPDDNAGDEAVSALDDLESAAIILIRSQDPQEDAGPELADSFISGKGDHCGPSQTVFNTPLSTQGQQGGPNPGGEVCTGLVFGSRTIVGPIQHNVNVYVSNESVRAFFVTVGVVFLLYICHGGVGSIGNAWFTFKKKFVGGNN</sequence>
<protein>
    <submittedName>
        <fullName evidence="2">Uncharacterized protein</fullName>
    </submittedName>
</protein>
<dbReference type="EMBL" id="WIUZ02000009">
    <property type="protein sequence ID" value="KAF9783892.1"/>
    <property type="molecule type" value="Genomic_DNA"/>
</dbReference>
<accession>A0A9P6HC21</accession>
<proteinExistence type="predicted"/>
<dbReference type="AlphaFoldDB" id="A0A9P6HC21"/>
<name>A0A9P6HC21_9AGAM</name>
<reference evidence="2" key="1">
    <citation type="journal article" date="2020" name="Nat. Commun.">
        <title>Large-scale genome sequencing of mycorrhizal fungi provides insights into the early evolution of symbiotic traits.</title>
        <authorList>
            <person name="Miyauchi S."/>
            <person name="Kiss E."/>
            <person name="Kuo A."/>
            <person name="Drula E."/>
            <person name="Kohler A."/>
            <person name="Sanchez-Garcia M."/>
            <person name="Morin E."/>
            <person name="Andreopoulos B."/>
            <person name="Barry K.W."/>
            <person name="Bonito G."/>
            <person name="Buee M."/>
            <person name="Carver A."/>
            <person name="Chen C."/>
            <person name="Cichocki N."/>
            <person name="Clum A."/>
            <person name="Culley D."/>
            <person name="Crous P.W."/>
            <person name="Fauchery L."/>
            <person name="Girlanda M."/>
            <person name="Hayes R.D."/>
            <person name="Keri Z."/>
            <person name="LaButti K."/>
            <person name="Lipzen A."/>
            <person name="Lombard V."/>
            <person name="Magnuson J."/>
            <person name="Maillard F."/>
            <person name="Murat C."/>
            <person name="Nolan M."/>
            <person name="Ohm R.A."/>
            <person name="Pangilinan J."/>
            <person name="Pereira M.F."/>
            <person name="Perotto S."/>
            <person name="Peter M."/>
            <person name="Pfister S."/>
            <person name="Riley R."/>
            <person name="Sitrit Y."/>
            <person name="Stielow J.B."/>
            <person name="Szollosi G."/>
            <person name="Zifcakova L."/>
            <person name="Stursova M."/>
            <person name="Spatafora J.W."/>
            <person name="Tedersoo L."/>
            <person name="Vaario L.M."/>
            <person name="Yamada A."/>
            <person name="Yan M."/>
            <person name="Wang P."/>
            <person name="Xu J."/>
            <person name="Bruns T."/>
            <person name="Baldrian P."/>
            <person name="Vilgalys R."/>
            <person name="Dunand C."/>
            <person name="Henrissat B."/>
            <person name="Grigoriev I.V."/>
            <person name="Hibbett D."/>
            <person name="Nagy L.G."/>
            <person name="Martin F.M."/>
        </authorList>
    </citation>
    <scope>NUCLEOTIDE SEQUENCE</scope>
    <source>
        <strain evidence="2">UH-Tt-Lm1</strain>
    </source>
</reference>
<evidence type="ECO:0000313" key="2">
    <source>
        <dbReference type="EMBL" id="KAF9783892.1"/>
    </source>
</evidence>
<gene>
    <name evidence="2" type="ORF">BJ322DRAFT_1021655</name>
</gene>
<keyword evidence="1" id="KW-1133">Transmembrane helix</keyword>
<keyword evidence="1" id="KW-0812">Transmembrane</keyword>